<dbReference type="PANTHER" id="PTHR31435:SF9">
    <property type="entry name" value="PROTEIN NATD1"/>
    <property type="match status" value="1"/>
</dbReference>
<dbReference type="InterPro" id="IPR045057">
    <property type="entry name" value="Gcn5-rel_NAT"/>
</dbReference>
<accession>A0A853JFG7</accession>
<dbReference type="Gene3D" id="3.40.630.30">
    <property type="match status" value="1"/>
</dbReference>
<protein>
    <submittedName>
        <fullName evidence="2">N-acetyltransferase</fullName>
    </submittedName>
</protein>
<dbReference type="GO" id="GO:0016740">
    <property type="term" value="F:transferase activity"/>
    <property type="evidence" value="ECO:0007669"/>
    <property type="project" value="UniProtKB-KW"/>
</dbReference>
<dbReference type="PANTHER" id="PTHR31435">
    <property type="entry name" value="PROTEIN NATD1"/>
    <property type="match status" value="1"/>
</dbReference>
<dbReference type="InterPro" id="IPR031165">
    <property type="entry name" value="GNAT_YJDJ"/>
</dbReference>
<dbReference type="RefSeq" id="WP_180679117.1">
    <property type="nucleotide sequence ID" value="NZ_JACCKA010000074.1"/>
</dbReference>
<dbReference type="Pfam" id="PF14542">
    <property type="entry name" value="Acetyltransf_CG"/>
    <property type="match status" value="1"/>
</dbReference>
<proteinExistence type="predicted"/>
<dbReference type="Proteomes" id="UP000578091">
    <property type="component" value="Unassembled WGS sequence"/>
</dbReference>
<feature type="domain" description="N-acetyltransferase" evidence="1">
    <location>
        <begin position="9"/>
        <end position="94"/>
    </location>
</feature>
<dbReference type="AlphaFoldDB" id="A0A853JFG7"/>
<keyword evidence="3" id="KW-1185">Reference proteome</keyword>
<organism evidence="2 3">
    <name type="scientific">Luteimonas salinisoli</name>
    <dbReference type="NCBI Taxonomy" id="2752307"/>
    <lineage>
        <taxon>Bacteria</taxon>
        <taxon>Pseudomonadati</taxon>
        <taxon>Pseudomonadota</taxon>
        <taxon>Gammaproteobacteria</taxon>
        <taxon>Lysobacterales</taxon>
        <taxon>Lysobacteraceae</taxon>
        <taxon>Luteimonas</taxon>
    </lineage>
</organism>
<name>A0A853JFG7_9GAMM</name>
<dbReference type="EMBL" id="JACCKA010000074">
    <property type="protein sequence ID" value="NZA27349.1"/>
    <property type="molecule type" value="Genomic_DNA"/>
</dbReference>
<dbReference type="PROSITE" id="PS51729">
    <property type="entry name" value="GNAT_YJDJ"/>
    <property type="match status" value="1"/>
</dbReference>
<comment type="caution">
    <text evidence="2">The sequence shown here is derived from an EMBL/GenBank/DDBJ whole genome shotgun (WGS) entry which is preliminary data.</text>
</comment>
<gene>
    <name evidence="2" type="ORF">H0E84_13235</name>
</gene>
<sequence>MSEVAGSVRHDPGAGRFWVDVDGHRGTLEYRRSGGTMAIVQTVVPPAVGGRGIARRLVEAAVRHARIEGLAVDPICSYAQAWLRRHPERAGAGGPARDGAASGR</sequence>
<dbReference type="InterPro" id="IPR016181">
    <property type="entry name" value="Acyl_CoA_acyltransferase"/>
</dbReference>
<evidence type="ECO:0000259" key="1">
    <source>
        <dbReference type="PROSITE" id="PS51729"/>
    </source>
</evidence>
<evidence type="ECO:0000313" key="2">
    <source>
        <dbReference type="EMBL" id="NZA27349.1"/>
    </source>
</evidence>
<keyword evidence="2" id="KW-0808">Transferase</keyword>
<evidence type="ECO:0000313" key="3">
    <source>
        <dbReference type="Proteomes" id="UP000578091"/>
    </source>
</evidence>
<reference evidence="2 3" key="1">
    <citation type="submission" date="2020-07" db="EMBL/GenBank/DDBJ databases">
        <title>Luteimonas sp. SJ-92.</title>
        <authorList>
            <person name="Huang X.-X."/>
            <person name="Xu L."/>
            <person name="Sun J.-Q."/>
        </authorList>
    </citation>
    <scope>NUCLEOTIDE SEQUENCE [LARGE SCALE GENOMIC DNA]</scope>
    <source>
        <strain evidence="2 3">SJ-92</strain>
    </source>
</reference>
<dbReference type="SUPFAM" id="SSF55729">
    <property type="entry name" value="Acyl-CoA N-acyltransferases (Nat)"/>
    <property type="match status" value="1"/>
</dbReference>